<sequence length="79" mass="8599">MFSQCIAIVAFLAHEERDGDVVKGYYTVAEPDGTLRTVHYTADDHNGFNAVVEKSGHPVHPAPVYGKAIVAPAPVHYIH</sequence>
<dbReference type="InterPro" id="IPR000618">
    <property type="entry name" value="Insect_cuticle"/>
</dbReference>
<evidence type="ECO:0000256" key="2">
    <source>
        <dbReference type="PROSITE-ProRule" id="PRU00497"/>
    </source>
</evidence>
<accession>A0AAV8ZMJ0</accession>
<dbReference type="GO" id="GO:0031012">
    <property type="term" value="C:extracellular matrix"/>
    <property type="evidence" value="ECO:0007669"/>
    <property type="project" value="TreeGrafter"/>
</dbReference>
<dbReference type="PROSITE" id="PS00233">
    <property type="entry name" value="CHIT_BIND_RR_1"/>
    <property type="match status" value="1"/>
</dbReference>
<evidence type="ECO:0000256" key="1">
    <source>
        <dbReference type="ARBA" id="ARBA00022460"/>
    </source>
</evidence>
<dbReference type="InterPro" id="IPR051217">
    <property type="entry name" value="Insect_Cuticle_Struc_Prot"/>
</dbReference>
<dbReference type="InterPro" id="IPR031311">
    <property type="entry name" value="CHIT_BIND_RR_consensus"/>
</dbReference>
<dbReference type="AlphaFoldDB" id="A0AAV8ZMJ0"/>
<keyword evidence="1 2" id="KW-0193">Cuticle</keyword>
<evidence type="ECO:0000313" key="3">
    <source>
        <dbReference type="EMBL" id="KAJ8966926.1"/>
    </source>
</evidence>
<reference evidence="3" key="1">
    <citation type="journal article" date="2023" name="Insect Mol. Biol.">
        <title>Genome sequencing provides insights into the evolution of gene families encoding plant cell wall-degrading enzymes in longhorned beetles.</title>
        <authorList>
            <person name="Shin N.R."/>
            <person name="Okamura Y."/>
            <person name="Kirsch R."/>
            <person name="Pauchet Y."/>
        </authorList>
    </citation>
    <scope>NUCLEOTIDE SEQUENCE</scope>
    <source>
        <strain evidence="3">RBIC_L_NR</strain>
    </source>
</reference>
<evidence type="ECO:0000313" key="4">
    <source>
        <dbReference type="Proteomes" id="UP001162156"/>
    </source>
</evidence>
<proteinExistence type="predicted"/>
<dbReference type="GO" id="GO:0042302">
    <property type="term" value="F:structural constituent of cuticle"/>
    <property type="evidence" value="ECO:0007669"/>
    <property type="project" value="UniProtKB-UniRule"/>
</dbReference>
<dbReference type="PANTHER" id="PTHR12236">
    <property type="entry name" value="STRUCTURAL CONTITUENT OF CUTICLE"/>
    <property type="match status" value="1"/>
</dbReference>
<dbReference type="PANTHER" id="PTHR12236:SF95">
    <property type="entry name" value="CUTICULAR PROTEIN 76BD, ISOFORM C-RELATED"/>
    <property type="match status" value="1"/>
</dbReference>
<dbReference type="Pfam" id="PF00379">
    <property type="entry name" value="Chitin_bind_4"/>
    <property type="match status" value="1"/>
</dbReference>
<comment type="caution">
    <text evidence="3">The sequence shown here is derived from an EMBL/GenBank/DDBJ whole genome shotgun (WGS) entry which is preliminary data.</text>
</comment>
<organism evidence="3 4">
    <name type="scientific">Rhamnusium bicolor</name>
    <dbReference type="NCBI Taxonomy" id="1586634"/>
    <lineage>
        <taxon>Eukaryota</taxon>
        <taxon>Metazoa</taxon>
        <taxon>Ecdysozoa</taxon>
        <taxon>Arthropoda</taxon>
        <taxon>Hexapoda</taxon>
        <taxon>Insecta</taxon>
        <taxon>Pterygota</taxon>
        <taxon>Neoptera</taxon>
        <taxon>Endopterygota</taxon>
        <taxon>Coleoptera</taxon>
        <taxon>Polyphaga</taxon>
        <taxon>Cucujiformia</taxon>
        <taxon>Chrysomeloidea</taxon>
        <taxon>Cerambycidae</taxon>
        <taxon>Lepturinae</taxon>
        <taxon>Rhagiini</taxon>
        <taxon>Rhamnusium</taxon>
    </lineage>
</organism>
<dbReference type="Proteomes" id="UP001162156">
    <property type="component" value="Unassembled WGS sequence"/>
</dbReference>
<dbReference type="EMBL" id="JANEYF010000917">
    <property type="protein sequence ID" value="KAJ8966926.1"/>
    <property type="molecule type" value="Genomic_DNA"/>
</dbReference>
<dbReference type="GO" id="GO:0005615">
    <property type="term" value="C:extracellular space"/>
    <property type="evidence" value="ECO:0007669"/>
    <property type="project" value="TreeGrafter"/>
</dbReference>
<gene>
    <name evidence="3" type="ORF">NQ314_003221</name>
</gene>
<name>A0AAV8ZMJ0_9CUCU</name>
<keyword evidence="4" id="KW-1185">Reference proteome</keyword>
<protein>
    <submittedName>
        <fullName evidence="3">Uncharacterized protein</fullName>
    </submittedName>
</protein>
<dbReference type="PROSITE" id="PS51155">
    <property type="entry name" value="CHIT_BIND_RR_2"/>
    <property type="match status" value="1"/>
</dbReference>